<evidence type="ECO:0000313" key="2">
    <source>
        <dbReference type="Proteomes" id="UP000887116"/>
    </source>
</evidence>
<keyword evidence="2" id="KW-1185">Reference proteome</keyword>
<name>A0A8X6GF19_TRICU</name>
<proteinExistence type="predicted"/>
<dbReference type="EMBL" id="BMAO01030095">
    <property type="protein sequence ID" value="GFQ65694.1"/>
    <property type="molecule type" value="Genomic_DNA"/>
</dbReference>
<reference evidence="1" key="1">
    <citation type="submission" date="2020-07" db="EMBL/GenBank/DDBJ databases">
        <title>Multicomponent nature underlies the extraordinary mechanical properties of spider dragline silk.</title>
        <authorList>
            <person name="Kono N."/>
            <person name="Nakamura H."/>
            <person name="Mori M."/>
            <person name="Yoshida Y."/>
            <person name="Ohtoshi R."/>
            <person name="Malay A.D."/>
            <person name="Moran D.A.P."/>
            <person name="Tomita M."/>
            <person name="Numata K."/>
            <person name="Arakawa K."/>
        </authorList>
    </citation>
    <scope>NUCLEOTIDE SEQUENCE</scope>
</reference>
<gene>
    <name evidence="1" type="ORF">TNCT_600851</name>
</gene>
<comment type="caution">
    <text evidence="1">The sequence shown here is derived from an EMBL/GenBank/DDBJ whole genome shotgun (WGS) entry which is preliminary data.</text>
</comment>
<dbReference type="AlphaFoldDB" id="A0A8X6GF19"/>
<sequence>MSFIAVNIFDTFNNFLKVPGKRYGRNLSDFGFLSSWKSAKLKKAVPVSPEEFHAREYLGLLRATVPNSNRRDKKKRNACNELCGIGIDVPLEFATKSRLPELAEILLRKLRDARTISSKDSLELQQWMECSAVCTLVERYVPVF</sequence>
<dbReference type="Proteomes" id="UP000887116">
    <property type="component" value="Unassembled WGS sequence"/>
</dbReference>
<accession>A0A8X6GF19</accession>
<evidence type="ECO:0000313" key="1">
    <source>
        <dbReference type="EMBL" id="GFQ65694.1"/>
    </source>
</evidence>
<protein>
    <submittedName>
        <fullName evidence="1">Uncharacterized protein</fullName>
    </submittedName>
</protein>
<organism evidence="1 2">
    <name type="scientific">Trichonephila clavata</name>
    <name type="common">Joro spider</name>
    <name type="synonym">Nephila clavata</name>
    <dbReference type="NCBI Taxonomy" id="2740835"/>
    <lineage>
        <taxon>Eukaryota</taxon>
        <taxon>Metazoa</taxon>
        <taxon>Ecdysozoa</taxon>
        <taxon>Arthropoda</taxon>
        <taxon>Chelicerata</taxon>
        <taxon>Arachnida</taxon>
        <taxon>Araneae</taxon>
        <taxon>Araneomorphae</taxon>
        <taxon>Entelegynae</taxon>
        <taxon>Araneoidea</taxon>
        <taxon>Nephilidae</taxon>
        <taxon>Trichonephila</taxon>
    </lineage>
</organism>